<feature type="binding site" evidence="6">
    <location>
        <position position="76"/>
    </location>
    <ligand>
        <name>Zn(2+)</name>
        <dbReference type="ChEBI" id="CHEBI:29105"/>
        <label>1</label>
    </ligand>
</feature>
<dbReference type="InterPro" id="IPR052083">
    <property type="entry name" value="Aminoacylase-1_M20A"/>
</dbReference>
<dbReference type="GO" id="GO:0006520">
    <property type="term" value="P:amino acid metabolic process"/>
    <property type="evidence" value="ECO:0007669"/>
    <property type="project" value="InterPro"/>
</dbReference>
<organism evidence="8 9">
    <name type="scientific">Smittium culicis</name>
    <dbReference type="NCBI Taxonomy" id="133412"/>
    <lineage>
        <taxon>Eukaryota</taxon>
        <taxon>Fungi</taxon>
        <taxon>Fungi incertae sedis</taxon>
        <taxon>Zoopagomycota</taxon>
        <taxon>Kickxellomycotina</taxon>
        <taxon>Harpellomycetes</taxon>
        <taxon>Harpellales</taxon>
        <taxon>Legeriomycetaceae</taxon>
        <taxon>Smittium</taxon>
    </lineage>
</organism>
<dbReference type="OrthoDB" id="10059875at2759"/>
<dbReference type="Pfam" id="PF01546">
    <property type="entry name" value="Peptidase_M20"/>
    <property type="match status" value="1"/>
</dbReference>
<keyword evidence="2" id="KW-0963">Cytoplasm</keyword>
<proteinExistence type="inferred from homology"/>
<dbReference type="EMBL" id="LSSN01000428">
    <property type="protein sequence ID" value="OMJ24005.1"/>
    <property type="molecule type" value="Genomic_DNA"/>
</dbReference>
<evidence type="ECO:0000256" key="1">
    <source>
        <dbReference type="ARBA" id="ARBA00006247"/>
    </source>
</evidence>
<evidence type="ECO:0000256" key="5">
    <source>
        <dbReference type="PIRSR" id="PIRSR036696-1"/>
    </source>
</evidence>
<feature type="binding site" evidence="6">
    <location>
        <position position="376"/>
    </location>
    <ligand>
        <name>Zn(2+)</name>
        <dbReference type="ChEBI" id="CHEBI:29105"/>
        <label>2</label>
    </ligand>
</feature>
<evidence type="ECO:0000256" key="4">
    <source>
        <dbReference type="ARBA" id="ARBA00022833"/>
    </source>
</evidence>
<feature type="binding site" evidence="6">
    <location>
        <position position="114"/>
    </location>
    <ligand>
        <name>Zn(2+)</name>
        <dbReference type="ChEBI" id="CHEBI:29105"/>
        <label>1</label>
    </ligand>
</feature>
<dbReference type="AlphaFoldDB" id="A0A1R1YAY2"/>
<feature type="binding site" evidence="6">
    <location>
        <position position="149"/>
    </location>
    <ligand>
        <name>Zn(2+)</name>
        <dbReference type="ChEBI" id="CHEBI:29105"/>
        <label>2</label>
    </ligand>
</feature>
<dbReference type="InterPro" id="IPR011650">
    <property type="entry name" value="Peptidase_M20_dimer"/>
</dbReference>
<dbReference type="Gene3D" id="3.40.630.10">
    <property type="entry name" value="Zn peptidases"/>
    <property type="match status" value="1"/>
</dbReference>
<comment type="cofactor">
    <cofactor evidence="6">
        <name>Zn(2+)</name>
        <dbReference type="ChEBI" id="CHEBI:29105"/>
    </cofactor>
    <text evidence="6">Binds 2 Zn(2+) ions per subunit.</text>
</comment>
<dbReference type="GO" id="GO:0046872">
    <property type="term" value="F:metal ion binding"/>
    <property type="evidence" value="ECO:0007669"/>
    <property type="project" value="UniProtKB-KW"/>
</dbReference>
<protein>
    <submittedName>
        <fullName evidence="8">Aminoacylase-1</fullName>
    </submittedName>
</protein>
<evidence type="ECO:0000313" key="9">
    <source>
        <dbReference type="Proteomes" id="UP000187283"/>
    </source>
</evidence>
<sequence length="405" mass="45672">MGSTEPESVKRFREYLKIESVHPNPDYYGVSKFLVEQANDMGLSYQIVEPVKGKPIIVLKLEGSDPSLKSIILNSHTDVVPVYREKWNYEPFGAERVMTEDGKDYKIYARGSQDMKVTGSSYLEAFRRIKASGVVLKRNVYAMFVPDEEIGGKDGMGEFVKTQEFKDMNAGFDVDEGVPSFNDMTFTFYQERTLCWVKFTAHGNTGHGSQFIEGTAIEKLLPVINELTSFRDKELTSLKTEFSTSQMLNQGRFTSVNLTQLDGGKQPNVVPATYSAVFDIRISPYRNLAEFYAYLENLASSNGVEIEYINRDTESSTTSFEDSDPLHNAFQSVAKRNGIKLNPMIMPGITDARYVRAAGIPAVGINPMLFHKLLAHDHDEFVFESQFIRAIDFYIDLITEMANAV</sequence>
<dbReference type="Pfam" id="PF07687">
    <property type="entry name" value="M20_dimer"/>
    <property type="match status" value="1"/>
</dbReference>
<evidence type="ECO:0000313" key="8">
    <source>
        <dbReference type="EMBL" id="OMJ24005.1"/>
    </source>
</evidence>
<dbReference type="STRING" id="133412.A0A1R1YAY2"/>
<evidence type="ECO:0000256" key="6">
    <source>
        <dbReference type="PIRSR" id="PIRSR036696-2"/>
    </source>
</evidence>
<feature type="binding site" evidence="6">
    <location>
        <position position="114"/>
    </location>
    <ligand>
        <name>Zn(2+)</name>
        <dbReference type="ChEBI" id="CHEBI:29105"/>
        <label>2</label>
    </ligand>
</feature>
<feature type="active site" evidence="5">
    <location>
        <position position="78"/>
    </location>
</feature>
<dbReference type="InterPro" id="IPR036264">
    <property type="entry name" value="Bact_exopeptidase_dim_dom"/>
</dbReference>
<dbReference type="InterPro" id="IPR010159">
    <property type="entry name" value="N-acyl_aa_amidohydrolase"/>
</dbReference>
<dbReference type="Gene3D" id="1.10.150.900">
    <property type="match status" value="1"/>
</dbReference>
<comment type="caution">
    <text evidence="8">The sequence shown here is derived from an EMBL/GenBank/DDBJ whole genome shotgun (WGS) entry which is preliminary data.</text>
</comment>
<dbReference type="Gene3D" id="3.30.70.360">
    <property type="match status" value="1"/>
</dbReference>
<keyword evidence="9" id="KW-1185">Reference proteome</keyword>
<reference evidence="8 9" key="1">
    <citation type="submission" date="2017-01" db="EMBL/GenBank/DDBJ databases">
        <authorList>
            <person name="Mah S.A."/>
            <person name="Swanson W.J."/>
            <person name="Moy G.W."/>
            <person name="Vacquier V.D."/>
        </authorList>
    </citation>
    <scope>NUCLEOTIDE SEQUENCE [LARGE SCALE GENOMIC DNA]</scope>
    <source>
        <strain evidence="8 9">GSMNP</strain>
    </source>
</reference>
<name>A0A1R1YAY2_9FUNG</name>
<evidence type="ECO:0000256" key="3">
    <source>
        <dbReference type="ARBA" id="ARBA00022723"/>
    </source>
</evidence>
<dbReference type="PANTHER" id="PTHR45892">
    <property type="entry name" value="AMINOACYLASE-1"/>
    <property type="match status" value="1"/>
</dbReference>
<comment type="similarity">
    <text evidence="1">Belongs to the peptidase M20A family.</text>
</comment>
<feature type="active site" description="Proton acceptor" evidence="5">
    <location>
        <position position="148"/>
    </location>
</feature>
<dbReference type="PIRSF" id="PIRSF036696">
    <property type="entry name" value="ACY-1"/>
    <property type="match status" value="1"/>
</dbReference>
<feature type="domain" description="Peptidase M20 dimerisation" evidence="7">
    <location>
        <begin position="190"/>
        <end position="304"/>
    </location>
</feature>
<dbReference type="PANTHER" id="PTHR45892:SF1">
    <property type="entry name" value="AMINOACYLASE-1"/>
    <property type="match status" value="1"/>
</dbReference>
<keyword evidence="4 6" id="KW-0862">Zinc</keyword>
<dbReference type="Proteomes" id="UP000187283">
    <property type="component" value="Unassembled WGS sequence"/>
</dbReference>
<dbReference type="NCBIfam" id="TIGR01880">
    <property type="entry name" value="Ac-peptdase-euk"/>
    <property type="match status" value="1"/>
</dbReference>
<evidence type="ECO:0000259" key="7">
    <source>
        <dbReference type="Pfam" id="PF07687"/>
    </source>
</evidence>
<gene>
    <name evidence="8" type="ORF">AYI70_g1875</name>
</gene>
<dbReference type="GO" id="GO:0004046">
    <property type="term" value="F:aminoacylase activity"/>
    <property type="evidence" value="ECO:0007669"/>
    <property type="project" value="InterPro"/>
</dbReference>
<feature type="binding site" evidence="6">
    <location>
        <position position="176"/>
    </location>
    <ligand>
        <name>Zn(2+)</name>
        <dbReference type="ChEBI" id="CHEBI:29105"/>
        <label>1</label>
    </ligand>
</feature>
<dbReference type="SUPFAM" id="SSF53187">
    <property type="entry name" value="Zn-dependent exopeptidases"/>
    <property type="match status" value="1"/>
</dbReference>
<keyword evidence="3 6" id="KW-0479">Metal-binding</keyword>
<evidence type="ECO:0000256" key="2">
    <source>
        <dbReference type="ARBA" id="ARBA00022490"/>
    </source>
</evidence>
<dbReference type="InterPro" id="IPR002933">
    <property type="entry name" value="Peptidase_M20"/>
</dbReference>
<dbReference type="SUPFAM" id="SSF55031">
    <property type="entry name" value="Bacterial exopeptidase dimerisation domain"/>
    <property type="match status" value="1"/>
</dbReference>
<dbReference type="GO" id="GO:0005737">
    <property type="term" value="C:cytoplasm"/>
    <property type="evidence" value="ECO:0007669"/>
    <property type="project" value="InterPro"/>
</dbReference>
<accession>A0A1R1YAY2</accession>